<proteinExistence type="inferred from homology"/>
<evidence type="ECO:0000313" key="9">
    <source>
        <dbReference type="Proteomes" id="UP000016936"/>
    </source>
</evidence>
<dbReference type="AlphaFoldDB" id="M2SJJ0"/>
<dbReference type="InterPro" id="IPR036881">
    <property type="entry name" value="Glyco_hydro_3_C_sf"/>
</dbReference>
<evidence type="ECO:0000256" key="6">
    <source>
        <dbReference type="ARBA" id="ARBA00023295"/>
    </source>
</evidence>
<dbReference type="PANTHER" id="PTHR42715:SF10">
    <property type="entry name" value="BETA-GLUCOSIDASE"/>
    <property type="match status" value="1"/>
</dbReference>
<dbReference type="Proteomes" id="UP000016936">
    <property type="component" value="Unassembled WGS sequence"/>
</dbReference>
<feature type="domain" description="Glycoside hydrolase family 3 C-terminal" evidence="7">
    <location>
        <begin position="99"/>
        <end position="185"/>
    </location>
</feature>
<dbReference type="HOGENOM" id="CLU_1390092_0_0_1"/>
<dbReference type="EMBL" id="KB445588">
    <property type="protein sequence ID" value="EMD85495.1"/>
    <property type="molecule type" value="Genomic_DNA"/>
</dbReference>
<protein>
    <recommendedName>
        <fullName evidence="3">beta-glucosidase</fullName>
        <ecNumber evidence="3">3.2.1.21</ecNumber>
    </recommendedName>
</protein>
<keyword evidence="5" id="KW-0119">Carbohydrate metabolism</keyword>
<evidence type="ECO:0000259" key="7">
    <source>
        <dbReference type="Pfam" id="PF01915"/>
    </source>
</evidence>
<keyword evidence="4" id="KW-0378">Hydrolase</keyword>
<dbReference type="Pfam" id="PF01915">
    <property type="entry name" value="Glyco_hydro_3_C"/>
    <property type="match status" value="1"/>
</dbReference>
<keyword evidence="9" id="KW-1185">Reference proteome</keyword>
<evidence type="ECO:0000256" key="3">
    <source>
        <dbReference type="ARBA" id="ARBA00012744"/>
    </source>
</evidence>
<dbReference type="eggNOG" id="ENOG502QWE5">
    <property type="taxonomic scope" value="Eukaryota"/>
</dbReference>
<comment type="catalytic activity">
    <reaction evidence="1">
        <text>Hydrolysis of terminal, non-reducing beta-D-glucosyl residues with release of beta-D-glucose.</text>
        <dbReference type="EC" id="3.2.1.21"/>
    </reaction>
</comment>
<evidence type="ECO:0000256" key="5">
    <source>
        <dbReference type="ARBA" id="ARBA00023277"/>
    </source>
</evidence>
<evidence type="ECO:0000313" key="8">
    <source>
        <dbReference type="EMBL" id="EMD85495.1"/>
    </source>
</evidence>
<gene>
    <name evidence="8" type="ORF">COCHEDRAFT_1035405</name>
</gene>
<accession>M2SJJ0</accession>
<dbReference type="EC" id="3.2.1.21" evidence="3"/>
<dbReference type="InterPro" id="IPR002772">
    <property type="entry name" value="Glyco_hydro_3_C"/>
</dbReference>
<dbReference type="GO" id="GO:0005975">
    <property type="term" value="P:carbohydrate metabolic process"/>
    <property type="evidence" value="ECO:0007669"/>
    <property type="project" value="InterPro"/>
</dbReference>
<dbReference type="PANTHER" id="PTHR42715">
    <property type="entry name" value="BETA-GLUCOSIDASE"/>
    <property type="match status" value="1"/>
</dbReference>
<reference evidence="9" key="2">
    <citation type="journal article" date="2013" name="PLoS Genet.">
        <title>Comparative genome structure, secondary metabolite, and effector coding capacity across Cochliobolus pathogens.</title>
        <authorList>
            <person name="Condon B.J."/>
            <person name="Leng Y."/>
            <person name="Wu D."/>
            <person name="Bushley K.E."/>
            <person name="Ohm R.A."/>
            <person name="Otillar R."/>
            <person name="Martin J."/>
            <person name="Schackwitz W."/>
            <person name="Grimwood J."/>
            <person name="MohdZainudin N."/>
            <person name="Xue C."/>
            <person name="Wang R."/>
            <person name="Manning V.A."/>
            <person name="Dhillon B."/>
            <person name="Tu Z.J."/>
            <person name="Steffenson B.J."/>
            <person name="Salamov A."/>
            <person name="Sun H."/>
            <person name="Lowry S."/>
            <person name="LaButti K."/>
            <person name="Han J."/>
            <person name="Copeland A."/>
            <person name="Lindquist E."/>
            <person name="Barry K."/>
            <person name="Schmutz J."/>
            <person name="Baker S.E."/>
            <person name="Ciuffetti L.M."/>
            <person name="Grigoriev I.V."/>
            <person name="Zhong S."/>
            <person name="Turgeon B.G."/>
        </authorList>
    </citation>
    <scope>NUCLEOTIDE SEQUENCE [LARGE SCALE GENOMIC DNA]</scope>
    <source>
        <strain evidence="9">C5 / ATCC 48332 / race O</strain>
    </source>
</reference>
<name>M2SJJ0_COCH5</name>
<evidence type="ECO:0000256" key="4">
    <source>
        <dbReference type="ARBA" id="ARBA00022801"/>
    </source>
</evidence>
<keyword evidence="6" id="KW-0326">Glycosidase</keyword>
<organism evidence="8 9">
    <name type="scientific">Cochliobolus heterostrophus (strain C5 / ATCC 48332 / race O)</name>
    <name type="common">Southern corn leaf blight fungus</name>
    <name type="synonym">Bipolaris maydis</name>
    <dbReference type="NCBI Taxonomy" id="701091"/>
    <lineage>
        <taxon>Eukaryota</taxon>
        <taxon>Fungi</taxon>
        <taxon>Dikarya</taxon>
        <taxon>Ascomycota</taxon>
        <taxon>Pezizomycotina</taxon>
        <taxon>Dothideomycetes</taxon>
        <taxon>Pleosporomycetidae</taxon>
        <taxon>Pleosporales</taxon>
        <taxon>Pleosporineae</taxon>
        <taxon>Pleosporaceae</taxon>
        <taxon>Bipolaris</taxon>
    </lineage>
</organism>
<dbReference type="SUPFAM" id="SSF52279">
    <property type="entry name" value="Beta-D-glucan exohydrolase, C-terminal domain"/>
    <property type="match status" value="1"/>
</dbReference>
<comment type="similarity">
    <text evidence="2">Belongs to the glycosyl hydrolase 3 family.</text>
</comment>
<dbReference type="GO" id="GO:0008422">
    <property type="term" value="F:beta-glucosidase activity"/>
    <property type="evidence" value="ECO:0007669"/>
    <property type="project" value="UniProtKB-EC"/>
</dbReference>
<reference evidence="8 9" key="1">
    <citation type="journal article" date="2012" name="PLoS Pathog.">
        <title>Diverse lifestyles and strategies of plant pathogenesis encoded in the genomes of eighteen Dothideomycetes fungi.</title>
        <authorList>
            <person name="Ohm R.A."/>
            <person name="Feau N."/>
            <person name="Henrissat B."/>
            <person name="Schoch C.L."/>
            <person name="Horwitz B.A."/>
            <person name="Barry K.W."/>
            <person name="Condon B.J."/>
            <person name="Copeland A.C."/>
            <person name="Dhillon B."/>
            <person name="Glaser F."/>
            <person name="Hesse C.N."/>
            <person name="Kosti I."/>
            <person name="LaButti K."/>
            <person name="Lindquist E.A."/>
            <person name="Lucas S."/>
            <person name="Salamov A.A."/>
            <person name="Bradshaw R.E."/>
            <person name="Ciuffetti L."/>
            <person name="Hamelin R.C."/>
            <person name="Kema G.H.J."/>
            <person name="Lawrence C."/>
            <person name="Scott J.A."/>
            <person name="Spatafora J.W."/>
            <person name="Turgeon B.G."/>
            <person name="de Wit P.J.G.M."/>
            <person name="Zhong S."/>
            <person name="Goodwin S.B."/>
            <person name="Grigoriev I.V."/>
        </authorList>
    </citation>
    <scope>NUCLEOTIDE SEQUENCE [LARGE SCALE GENOMIC DNA]</scope>
    <source>
        <strain evidence="9">C5 / ATCC 48332 / race O</strain>
    </source>
</reference>
<dbReference type="Gene3D" id="3.40.50.1700">
    <property type="entry name" value="Glycoside hydrolase family 3 C-terminal domain"/>
    <property type="match status" value="1"/>
</dbReference>
<dbReference type="STRING" id="701091.M2SJJ0"/>
<evidence type="ECO:0000256" key="2">
    <source>
        <dbReference type="ARBA" id="ARBA00005336"/>
    </source>
</evidence>
<dbReference type="OrthoDB" id="10036721at2759"/>
<dbReference type="InterPro" id="IPR050288">
    <property type="entry name" value="Cellulose_deg_GH3"/>
</dbReference>
<evidence type="ECO:0000256" key="1">
    <source>
        <dbReference type="ARBA" id="ARBA00000448"/>
    </source>
</evidence>
<sequence>MLGDFKPGLKVTGSYVGVFTTLIPAKVGHYTLAVRCAGSFSLMMDDKEISSGPAIPTTTHQFIFNHVLLEVRKQVSMQAQTTYKFELIIQGSERLSMDYNEECESEGFDLEFIELPAYQTRMIRAVAAASRKSVLVLHADNPIDISAVADHVDAVLPAHFPGQEGAHAAADMLTGRVSPSGKLATACSRLYPGRPL</sequence>